<protein>
    <submittedName>
        <fullName evidence="2">Geranylgeranyl reductase family protein</fullName>
    </submittedName>
</protein>
<dbReference type="InterPro" id="IPR002938">
    <property type="entry name" value="FAD-bd"/>
</dbReference>
<dbReference type="InterPro" id="IPR011777">
    <property type="entry name" value="Geranylgeranyl_Rdtase_fam"/>
</dbReference>
<dbReference type="NCBIfam" id="TIGR02032">
    <property type="entry name" value="GG-red-SF"/>
    <property type="match status" value="1"/>
</dbReference>
<name>A0A4U2YN99_9ACTN</name>
<dbReference type="Gene3D" id="3.50.50.60">
    <property type="entry name" value="FAD/NAD(P)-binding domain"/>
    <property type="match status" value="1"/>
</dbReference>
<dbReference type="AlphaFoldDB" id="A0A4U2YN99"/>
<dbReference type="OrthoDB" id="9795712at2"/>
<feature type="domain" description="FAD-binding" evidence="1">
    <location>
        <begin position="8"/>
        <end position="158"/>
    </location>
</feature>
<comment type="caution">
    <text evidence="2">The sequence shown here is derived from an EMBL/GenBank/DDBJ whole genome shotgun (WGS) entry which is preliminary data.</text>
</comment>
<dbReference type="PANTHER" id="PTHR42685:SF22">
    <property type="entry name" value="CONDITIONED MEDIUM FACTOR RECEPTOR 1"/>
    <property type="match status" value="1"/>
</dbReference>
<dbReference type="InterPro" id="IPR050407">
    <property type="entry name" value="Geranylgeranyl_reductase"/>
</dbReference>
<dbReference type="InterPro" id="IPR036188">
    <property type="entry name" value="FAD/NAD-bd_sf"/>
</dbReference>
<keyword evidence="3" id="KW-1185">Reference proteome</keyword>
<dbReference type="Pfam" id="PF01494">
    <property type="entry name" value="FAD_binding_3"/>
    <property type="match status" value="1"/>
</dbReference>
<accession>A0A4U2YN99</accession>
<dbReference type="PRINTS" id="PR00420">
    <property type="entry name" value="RNGMNOXGNASE"/>
</dbReference>
<evidence type="ECO:0000313" key="2">
    <source>
        <dbReference type="EMBL" id="TKI62757.1"/>
    </source>
</evidence>
<proteinExistence type="predicted"/>
<dbReference type="EMBL" id="SZPY01000002">
    <property type="protein sequence ID" value="TKI62757.1"/>
    <property type="molecule type" value="Genomic_DNA"/>
</dbReference>
<dbReference type="SUPFAM" id="SSF51905">
    <property type="entry name" value="FAD/NAD(P)-binding domain"/>
    <property type="match status" value="1"/>
</dbReference>
<sequence length="394" mass="41535">MQGRADWDLVVVGAGPAGATAALAALQHSPHLRVALLDREAFPRDKCCGDGIAPHVLDVLAPLGAADVVTGWHPVERLDLAHGQEVVQGRMRRPVHVVPRTVFDARLVERATAAGATLLRHRVRAVASTPAATVLDGLLSATVVIGADGAHSVVRQALVRAGGRVSPKGARPRAVALRGYAPVSGRLAGRQLIRFGDRVQPAYAWSFDRGDGLANVGYGELATDGAPLTRQLMLGELERLVPGVVETGTDWRAHHLPLSSWRSGREQPDGPVLLTGDAAGLVNPMTGEGIYYAVATGALAGRVAAQALAREEPAEAGSQLRFAVGRLLGRHLRHTWAAGRLARMAPVIDAGIRSATHDPRVFDQLVELGLGDGRITRRLAGGLARELGGARGRR</sequence>
<organism evidence="2 3">
    <name type="scientific">Nocardioides jishulii</name>
    <dbReference type="NCBI Taxonomy" id="2575440"/>
    <lineage>
        <taxon>Bacteria</taxon>
        <taxon>Bacillati</taxon>
        <taxon>Actinomycetota</taxon>
        <taxon>Actinomycetes</taxon>
        <taxon>Propionibacteriales</taxon>
        <taxon>Nocardioidaceae</taxon>
        <taxon>Nocardioides</taxon>
    </lineage>
</organism>
<evidence type="ECO:0000313" key="3">
    <source>
        <dbReference type="Proteomes" id="UP000307808"/>
    </source>
</evidence>
<dbReference type="GO" id="GO:0071949">
    <property type="term" value="F:FAD binding"/>
    <property type="evidence" value="ECO:0007669"/>
    <property type="project" value="InterPro"/>
</dbReference>
<dbReference type="PANTHER" id="PTHR42685">
    <property type="entry name" value="GERANYLGERANYL DIPHOSPHATE REDUCTASE"/>
    <property type="match status" value="1"/>
</dbReference>
<gene>
    <name evidence="2" type="ORF">FC770_07140</name>
</gene>
<dbReference type="Proteomes" id="UP000307808">
    <property type="component" value="Unassembled WGS sequence"/>
</dbReference>
<evidence type="ECO:0000259" key="1">
    <source>
        <dbReference type="Pfam" id="PF01494"/>
    </source>
</evidence>
<reference evidence="2 3" key="1">
    <citation type="submission" date="2019-04" db="EMBL/GenBank/DDBJ databases">
        <authorList>
            <person name="Dong K."/>
        </authorList>
    </citation>
    <scope>NUCLEOTIDE SEQUENCE [LARGE SCALE GENOMIC DNA]</scope>
    <source>
        <strain evidence="3">dk3543</strain>
    </source>
</reference>
<dbReference type="GO" id="GO:0016628">
    <property type="term" value="F:oxidoreductase activity, acting on the CH-CH group of donors, NAD or NADP as acceptor"/>
    <property type="evidence" value="ECO:0007669"/>
    <property type="project" value="InterPro"/>
</dbReference>